<reference evidence="4 5" key="1">
    <citation type="journal article" date="2020" name="bioRxiv">
        <title>Sequence and annotation of 42 cannabis genomes reveals extensive copy number variation in cannabinoid synthesis and pathogen resistance genes.</title>
        <authorList>
            <person name="Mckernan K.J."/>
            <person name="Helbert Y."/>
            <person name="Kane L.T."/>
            <person name="Ebling H."/>
            <person name="Zhang L."/>
            <person name="Liu B."/>
            <person name="Eaton Z."/>
            <person name="Mclaughlin S."/>
            <person name="Kingan S."/>
            <person name="Baybayan P."/>
            <person name="Concepcion G."/>
            <person name="Jordan M."/>
            <person name="Riva A."/>
            <person name="Barbazuk W."/>
            <person name="Harkins T."/>
        </authorList>
    </citation>
    <scope>NUCLEOTIDE SEQUENCE [LARGE SCALE GENOMIC DNA]</scope>
    <source>
        <strain evidence="4 5">cv. Jamaican Lion 4</strain>
        <strain evidence="3">Father</strain>
        <strain evidence="2">Mother</strain>
        <tissue evidence="3">Leaf</tissue>
    </source>
</reference>
<dbReference type="EMBL" id="JAATIP010000022">
    <property type="protein sequence ID" value="KAF4391658.1"/>
    <property type="molecule type" value="Genomic_DNA"/>
</dbReference>
<dbReference type="PANTHER" id="PTHR33386:SF5">
    <property type="entry name" value="OS02G0740600 PROTEIN"/>
    <property type="match status" value="1"/>
</dbReference>
<keyword evidence="5" id="KW-1185">Reference proteome</keyword>
<evidence type="ECO:0000256" key="1">
    <source>
        <dbReference type="SAM" id="MobiDB-lite"/>
    </source>
</evidence>
<feature type="region of interest" description="Disordered" evidence="1">
    <location>
        <begin position="1"/>
        <end position="27"/>
    </location>
</feature>
<name>A0A7J6HZJ0_CANSA</name>
<evidence type="ECO:0000313" key="5">
    <source>
        <dbReference type="Proteomes" id="UP000583929"/>
    </source>
</evidence>
<dbReference type="Proteomes" id="UP000583929">
    <property type="component" value="Unassembled WGS sequence"/>
</dbReference>
<accession>A0A7J6HZJ0</accession>
<organism evidence="3 5">
    <name type="scientific">Cannabis sativa</name>
    <name type="common">Hemp</name>
    <name type="synonym">Marijuana</name>
    <dbReference type="NCBI Taxonomy" id="3483"/>
    <lineage>
        <taxon>Eukaryota</taxon>
        <taxon>Viridiplantae</taxon>
        <taxon>Streptophyta</taxon>
        <taxon>Embryophyta</taxon>
        <taxon>Tracheophyta</taxon>
        <taxon>Spermatophyta</taxon>
        <taxon>Magnoliopsida</taxon>
        <taxon>eudicotyledons</taxon>
        <taxon>Gunneridae</taxon>
        <taxon>Pentapetalae</taxon>
        <taxon>rosids</taxon>
        <taxon>fabids</taxon>
        <taxon>Rosales</taxon>
        <taxon>Cannabaceae</taxon>
        <taxon>Cannabis</taxon>
    </lineage>
</organism>
<comment type="caution">
    <text evidence="3">The sequence shown here is derived from an EMBL/GenBank/DDBJ whole genome shotgun (WGS) entry which is preliminary data.</text>
</comment>
<dbReference type="Proteomes" id="UP000525078">
    <property type="component" value="Unassembled WGS sequence"/>
</dbReference>
<dbReference type="PANTHER" id="PTHR33386">
    <property type="entry name" value="OS02G0740600 PROTEIN"/>
    <property type="match status" value="1"/>
</dbReference>
<evidence type="ECO:0000313" key="4">
    <source>
        <dbReference type="Proteomes" id="UP000525078"/>
    </source>
</evidence>
<proteinExistence type="predicted"/>
<gene>
    <name evidence="2" type="ORF">F8388_005423</name>
    <name evidence="3" type="ORF">G4B88_023071</name>
</gene>
<dbReference type="AlphaFoldDB" id="A0A7J6HZJ0"/>
<evidence type="ECO:0000313" key="3">
    <source>
        <dbReference type="EMBL" id="KAF4400663.1"/>
    </source>
</evidence>
<evidence type="ECO:0000313" key="2">
    <source>
        <dbReference type="EMBL" id="KAF4391658.1"/>
    </source>
</evidence>
<dbReference type="EMBL" id="JAATIQ010000016">
    <property type="protein sequence ID" value="KAF4400663.1"/>
    <property type="molecule type" value="Genomic_DNA"/>
</dbReference>
<feature type="compositionally biased region" description="Basic and acidic residues" evidence="1">
    <location>
        <begin position="11"/>
        <end position="23"/>
    </location>
</feature>
<sequence>MELKGGQWGTREPKPVHSYEKRTLGGRPKGKYCKKMEDGFDKTKAAASRGIMSVKIGANIGVRWIKAKYRKNTRKH</sequence>
<protein>
    <submittedName>
        <fullName evidence="3">Uncharacterized protein</fullName>
    </submittedName>
</protein>